<dbReference type="OrthoDB" id="5595695at2759"/>
<name>A0A166SBR6_9AGAM</name>
<dbReference type="PANTHER" id="PTHR43135">
    <property type="entry name" value="ALPHA-D-RIBOSE 1-METHYLPHOSPHONATE 5-TRIPHOSPHATE DIPHOSPHATASE"/>
    <property type="match status" value="1"/>
</dbReference>
<dbReference type="EMBL" id="KV417499">
    <property type="protein sequence ID" value="KZP29263.1"/>
    <property type="molecule type" value="Genomic_DNA"/>
</dbReference>
<organism evidence="2">
    <name type="scientific">Athelia psychrophila</name>
    <dbReference type="NCBI Taxonomy" id="1759441"/>
    <lineage>
        <taxon>Eukaryota</taxon>
        <taxon>Fungi</taxon>
        <taxon>Dikarya</taxon>
        <taxon>Basidiomycota</taxon>
        <taxon>Agaricomycotina</taxon>
        <taxon>Agaricomycetes</taxon>
        <taxon>Agaricomycetidae</taxon>
        <taxon>Atheliales</taxon>
        <taxon>Atheliaceae</taxon>
        <taxon>Athelia</taxon>
    </lineage>
</organism>
<protein>
    <recommendedName>
        <fullName evidence="1">Amidohydrolase-related domain-containing protein</fullName>
    </recommendedName>
</protein>
<evidence type="ECO:0000313" key="2">
    <source>
        <dbReference type="EMBL" id="KZP29263.1"/>
    </source>
</evidence>
<dbReference type="PANTHER" id="PTHR43135:SF3">
    <property type="entry name" value="ALPHA-D-RIBOSE 1-METHYLPHOSPHONATE 5-TRIPHOSPHATE DIPHOSPHATASE"/>
    <property type="match status" value="1"/>
</dbReference>
<accession>A0A166SBR6</accession>
<dbReference type="Gene3D" id="3.20.20.140">
    <property type="entry name" value="Metal-dependent hydrolases"/>
    <property type="match status" value="1"/>
</dbReference>
<dbReference type="SUPFAM" id="SSF51556">
    <property type="entry name" value="Metallo-dependent hydrolases"/>
    <property type="match status" value="1"/>
</dbReference>
<dbReference type="InterPro" id="IPR032466">
    <property type="entry name" value="Metal_Hydrolase"/>
</dbReference>
<dbReference type="InterPro" id="IPR006680">
    <property type="entry name" value="Amidohydro-rel"/>
</dbReference>
<dbReference type="SUPFAM" id="SSF51338">
    <property type="entry name" value="Composite domain of metallo-dependent hydrolases"/>
    <property type="match status" value="2"/>
</dbReference>
<dbReference type="InterPro" id="IPR051781">
    <property type="entry name" value="Metallo-dep_Hydrolase"/>
</dbReference>
<feature type="domain" description="Amidohydrolase-related" evidence="1">
    <location>
        <begin position="812"/>
        <end position="1113"/>
    </location>
</feature>
<gene>
    <name evidence="2" type="ORF">FIBSPDRAFT_1038936</name>
</gene>
<dbReference type="Pfam" id="PF01979">
    <property type="entry name" value="Amidohydro_1"/>
    <property type="match status" value="1"/>
</dbReference>
<dbReference type="STRING" id="436010.A0A166SBR6"/>
<dbReference type="InterPro" id="IPR011059">
    <property type="entry name" value="Metal-dep_hydrolase_composite"/>
</dbReference>
<dbReference type="GO" id="GO:0016810">
    <property type="term" value="F:hydrolase activity, acting on carbon-nitrogen (but not peptide) bonds"/>
    <property type="evidence" value="ECO:0007669"/>
    <property type="project" value="InterPro"/>
</dbReference>
<evidence type="ECO:0000259" key="1">
    <source>
        <dbReference type="Pfam" id="PF01979"/>
    </source>
</evidence>
<dbReference type="Gene3D" id="2.30.40.10">
    <property type="entry name" value="Urease, subunit C, domain 1"/>
    <property type="match status" value="1"/>
</dbReference>
<dbReference type="AlphaFoldDB" id="A0A166SBR6"/>
<sequence length="1196" mass="132543">MIYQTSTLCRIPAEVLENIALEVTVLDPYGPPSGLIPLLCTCKHIGQLLAFKHTPDLYARVFRSRFDVAAAKRRFGPIAVQSSNLSKQLIIYCETLRDIKRGDIYSITVEGTLKSALFLALESDGKNAVQLQKAGLGDFVDRFVRERLRDTAPLCNGWPAESTVNAIALWLMWFTTTREQLQAETIEQRQQVIDLVLPYVVMPFRYPSAHAPANHFNMPLHTPSNISPSRVWSQRFPNSIPTAHGSFPLYRATSAVLEDVFHYDINLEFSRPLVTVAAKMLYFSRREILPIGVPPHLPFDRATAIALGHTHVRPTQADVHEVNAHQSVQMVPPPNWNYADTLSPSELDAMHQGLWTPTLTSASAMWDNDWNRSAFCFDPWSTPKMKGVTYTHGMFNGLWQGRMLVPDELHYRTLMRTGVRPPNFGEGNPHVTTVPVFMRLREHHCISPEQPVRVGGRGDHFDEGLSNAWMPKMRINEDNGICVVTDENGNKSSYHTYVPGKPSPHSEETCTSCIEHRERSEDDMRQRSAKLANPDVDMDMDMDIPAPDAEVESVFASVGLAHDYEMEEDDSEMEDDYEGSDVESMHADEVMHKDEVIEPQPARVKCDGIQDMFLTGETDMNHGQAWNHYIFYGRIRPWDGLIALVRVPRRVSGREDRHLGRWVFTGYIVGGKNFVGTWRALHQEDVGTPTWESAFCPSGWSPSSTPSDLRRAWARIPIKCVNSGLVLIPLLISAMQIPIVSPLADDPKAETTVKIIAGKVFDPYTLQLLDKRVITVSPVSGLITDIQPWSDSNDIQVCDDADTTVIDLRSLTVLAGFVDVHVHFFLHTYSETSWDDQVTKENLVERTVRATLHAKRTLMAGFTAVRDLGTEGAGDADISLRKCLSGAKPLIPGPRYFCANRAIVCTGSYGPKSSVHINQDGVEGITGAEVADGIEGCIKAVRRQVGAGADWIKVYANYGMRSRMTPVSSRAGQPSATFSTPELKAIIDTAHSYGVKVAAHATNEDTIQTLSDLGVDSLEHGLGVNAHNLHGNMKWAPTLAAYYTLGQDSDTWRDAKLAFTRAVSTGAENIVCGGDTGVFAHGENALEMQLMVKLGADWRKVLKWATLGGWECVRSTGWEGKIGAQRLARVEEMKEDRGTVGDNEVPFGAIRKGFAADIIATSGDFEQDFGSAVEASSILFVMKGGHVYKQDGSEKA</sequence>
<reference evidence="2" key="1">
    <citation type="journal article" date="2016" name="Mol. Biol. Evol.">
        <title>Comparative Genomics of Early-Diverging Mushroom-Forming Fungi Provides Insights into the Origins of Lignocellulose Decay Capabilities.</title>
        <authorList>
            <person name="Nagy L.G."/>
            <person name="Riley R."/>
            <person name="Tritt A."/>
            <person name="Adam C."/>
            <person name="Daum C."/>
            <person name="Floudas D."/>
            <person name="Sun H."/>
            <person name="Yadav J.S."/>
            <person name="Pangilinan J."/>
            <person name="Larsson K.H."/>
            <person name="Matsuura K."/>
            <person name="Barry K."/>
            <person name="Labutti K."/>
            <person name="Kuo R."/>
            <person name="Ohm R.A."/>
            <person name="Bhattacharya S.S."/>
            <person name="Shirouzu T."/>
            <person name="Yoshinaga Y."/>
            <person name="Martin F.M."/>
            <person name="Grigoriev I.V."/>
            <person name="Hibbett D.S."/>
        </authorList>
    </citation>
    <scope>NUCLEOTIDE SEQUENCE [LARGE SCALE GENOMIC DNA]</scope>
    <source>
        <strain evidence="2">CBS 109695</strain>
    </source>
</reference>
<proteinExistence type="predicted"/>